<dbReference type="Pfam" id="PF01894">
    <property type="entry name" value="YjbQ"/>
    <property type="match status" value="1"/>
</dbReference>
<dbReference type="PANTHER" id="PTHR30615:SF8">
    <property type="entry name" value="UPF0047 PROTEIN C4A8.02C"/>
    <property type="match status" value="1"/>
</dbReference>
<evidence type="ECO:0000313" key="2">
    <source>
        <dbReference type="EMBL" id="QDU59405.1"/>
    </source>
</evidence>
<comment type="similarity">
    <text evidence="1">Belongs to the UPF0047 family.</text>
</comment>
<evidence type="ECO:0000256" key="1">
    <source>
        <dbReference type="ARBA" id="ARBA00005534"/>
    </source>
</evidence>
<name>A0A518AXF2_9BACT</name>
<dbReference type="InterPro" id="IPR035917">
    <property type="entry name" value="YjbQ-like_sf"/>
</dbReference>
<dbReference type="AlphaFoldDB" id="A0A518AXF2"/>
<dbReference type="EMBL" id="CP036279">
    <property type="protein sequence ID" value="QDU59405.1"/>
    <property type="molecule type" value="Genomic_DNA"/>
</dbReference>
<sequence>MVLPHLSEPPILKELGPREVGRSTLWPRCRGSGPGRRAREIPLYTLDIRTQTRTECIDVTEQVQRVIDEAGLRQGAVIAQVPHTSAACTLNESADPEVGRDLVNYLDRLVPKDRELYGHEEENADAHIKTSLVGSSVHLIVERGRLVLGRWQGVFFCEFDGPRDRKMHLQLLRSV</sequence>
<protein>
    <recommendedName>
        <fullName evidence="4">Secondary thiamine-phosphate synthase enzyme</fullName>
    </recommendedName>
</protein>
<dbReference type="NCBIfam" id="TIGR00149">
    <property type="entry name" value="TIGR00149_YjbQ"/>
    <property type="match status" value="1"/>
</dbReference>
<gene>
    <name evidence="2" type="ORF">Pan216_02330</name>
</gene>
<dbReference type="OrthoDB" id="9801725at2"/>
<dbReference type="PANTHER" id="PTHR30615">
    <property type="entry name" value="UNCHARACTERIZED PROTEIN YJBQ-RELATED"/>
    <property type="match status" value="1"/>
</dbReference>
<reference evidence="2 3" key="1">
    <citation type="submission" date="2019-02" db="EMBL/GenBank/DDBJ databases">
        <title>Deep-cultivation of Planctomycetes and their phenomic and genomic characterization uncovers novel biology.</title>
        <authorList>
            <person name="Wiegand S."/>
            <person name="Jogler M."/>
            <person name="Boedeker C."/>
            <person name="Pinto D."/>
            <person name="Vollmers J."/>
            <person name="Rivas-Marin E."/>
            <person name="Kohn T."/>
            <person name="Peeters S.H."/>
            <person name="Heuer A."/>
            <person name="Rast P."/>
            <person name="Oberbeckmann S."/>
            <person name="Bunk B."/>
            <person name="Jeske O."/>
            <person name="Meyerdierks A."/>
            <person name="Storesund J.E."/>
            <person name="Kallscheuer N."/>
            <person name="Luecker S."/>
            <person name="Lage O.M."/>
            <person name="Pohl T."/>
            <person name="Merkel B.J."/>
            <person name="Hornburger P."/>
            <person name="Mueller R.-W."/>
            <person name="Bruemmer F."/>
            <person name="Labrenz M."/>
            <person name="Spormann A.M."/>
            <person name="Op den Camp H."/>
            <person name="Overmann J."/>
            <person name="Amann R."/>
            <person name="Jetten M.S.M."/>
            <person name="Mascher T."/>
            <person name="Medema M.H."/>
            <person name="Devos D.P."/>
            <person name="Kaster A.-K."/>
            <person name="Ovreas L."/>
            <person name="Rohde M."/>
            <person name="Galperin M.Y."/>
            <person name="Jogler C."/>
        </authorList>
    </citation>
    <scope>NUCLEOTIDE SEQUENCE [LARGE SCALE GENOMIC DNA]</scope>
    <source>
        <strain evidence="2 3">Pan216</strain>
    </source>
</reference>
<dbReference type="Gene3D" id="2.60.120.460">
    <property type="entry name" value="YjbQ-like"/>
    <property type="match status" value="1"/>
</dbReference>
<dbReference type="InterPro" id="IPR001602">
    <property type="entry name" value="UPF0047_YjbQ-like"/>
</dbReference>
<organism evidence="2 3">
    <name type="scientific">Kolteria novifilia</name>
    <dbReference type="NCBI Taxonomy" id="2527975"/>
    <lineage>
        <taxon>Bacteria</taxon>
        <taxon>Pseudomonadati</taxon>
        <taxon>Planctomycetota</taxon>
        <taxon>Planctomycetia</taxon>
        <taxon>Kolteriales</taxon>
        <taxon>Kolteriaceae</taxon>
        <taxon>Kolteria</taxon>
    </lineage>
</organism>
<accession>A0A518AXF2</accession>
<evidence type="ECO:0000313" key="3">
    <source>
        <dbReference type="Proteomes" id="UP000317093"/>
    </source>
</evidence>
<dbReference type="KEGG" id="knv:Pan216_02330"/>
<dbReference type="SUPFAM" id="SSF111038">
    <property type="entry name" value="YjbQ-like"/>
    <property type="match status" value="1"/>
</dbReference>
<dbReference type="Proteomes" id="UP000317093">
    <property type="component" value="Chromosome"/>
</dbReference>
<keyword evidence="3" id="KW-1185">Reference proteome</keyword>
<proteinExistence type="inferred from homology"/>
<evidence type="ECO:0008006" key="4">
    <source>
        <dbReference type="Google" id="ProtNLM"/>
    </source>
</evidence>